<name>A0ABP9IFU1_9ACTN</name>
<reference evidence="6" key="1">
    <citation type="journal article" date="2019" name="Int. J. Syst. Evol. Microbiol.">
        <title>The Global Catalogue of Microorganisms (GCM) 10K type strain sequencing project: providing services to taxonomists for standard genome sequencing and annotation.</title>
        <authorList>
            <consortium name="The Broad Institute Genomics Platform"/>
            <consortium name="The Broad Institute Genome Sequencing Center for Infectious Disease"/>
            <person name="Wu L."/>
            <person name="Ma J."/>
        </authorList>
    </citation>
    <scope>NUCLEOTIDE SEQUENCE [LARGE SCALE GENOMIC DNA]</scope>
    <source>
        <strain evidence="6">JCM 17986</strain>
    </source>
</reference>
<dbReference type="PANTHER" id="PTHR30055:SF184">
    <property type="entry name" value="HTH-TYPE TRANSCRIPTIONAL REGULATOR ETHR"/>
    <property type="match status" value="1"/>
</dbReference>
<comment type="caution">
    <text evidence="5">The sequence shown here is derived from an EMBL/GenBank/DDBJ whole genome shotgun (WGS) entry which is preliminary data.</text>
</comment>
<dbReference type="InterPro" id="IPR036271">
    <property type="entry name" value="Tet_transcr_reg_TetR-rel_C_sf"/>
</dbReference>
<evidence type="ECO:0000313" key="5">
    <source>
        <dbReference type="EMBL" id="GAA4997025.1"/>
    </source>
</evidence>
<feature type="compositionally biased region" description="Basic and acidic residues" evidence="3">
    <location>
        <begin position="1"/>
        <end position="11"/>
    </location>
</feature>
<feature type="DNA-binding region" description="H-T-H motif" evidence="2">
    <location>
        <begin position="44"/>
        <end position="63"/>
    </location>
</feature>
<dbReference type="EMBL" id="BAABHS010000065">
    <property type="protein sequence ID" value="GAA4997025.1"/>
    <property type="molecule type" value="Genomic_DNA"/>
</dbReference>
<keyword evidence="1 2" id="KW-0238">DNA-binding</keyword>
<dbReference type="PANTHER" id="PTHR30055">
    <property type="entry name" value="HTH-TYPE TRANSCRIPTIONAL REGULATOR RUTR"/>
    <property type="match status" value="1"/>
</dbReference>
<keyword evidence="6" id="KW-1185">Reference proteome</keyword>
<dbReference type="PRINTS" id="PR00455">
    <property type="entry name" value="HTHTETR"/>
</dbReference>
<proteinExistence type="predicted"/>
<dbReference type="InterPro" id="IPR009057">
    <property type="entry name" value="Homeodomain-like_sf"/>
</dbReference>
<dbReference type="Proteomes" id="UP001500466">
    <property type="component" value="Unassembled WGS sequence"/>
</dbReference>
<gene>
    <name evidence="5" type="ORF">GCM10023205_82860</name>
</gene>
<evidence type="ECO:0000256" key="3">
    <source>
        <dbReference type="SAM" id="MobiDB-lite"/>
    </source>
</evidence>
<organism evidence="5 6">
    <name type="scientific">Yinghuangia aomiensis</name>
    <dbReference type="NCBI Taxonomy" id="676205"/>
    <lineage>
        <taxon>Bacteria</taxon>
        <taxon>Bacillati</taxon>
        <taxon>Actinomycetota</taxon>
        <taxon>Actinomycetes</taxon>
        <taxon>Kitasatosporales</taxon>
        <taxon>Streptomycetaceae</taxon>
        <taxon>Yinghuangia</taxon>
    </lineage>
</organism>
<protein>
    <recommendedName>
        <fullName evidence="4">HTH tetR-type domain-containing protein</fullName>
    </recommendedName>
</protein>
<dbReference type="SUPFAM" id="SSF46689">
    <property type="entry name" value="Homeodomain-like"/>
    <property type="match status" value="1"/>
</dbReference>
<evidence type="ECO:0000313" key="6">
    <source>
        <dbReference type="Proteomes" id="UP001500466"/>
    </source>
</evidence>
<feature type="domain" description="HTH tetR-type" evidence="4">
    <location>
        <begin position="21"/>
        <end position="81"/>
    </location>
</feature>
<evidence type="ECO:0000256" key="1">
    <source>
        <dbReference type="ARBA" id="ARBA00023125"/>
    </source>
</evidence>
<dbReference type="InterPro" id="IPR050109">
    <property type="entry name" value="HTH-type_TetR-like_transc_reg"/>
</dbReference>
<dbReference type="InterPro" id="IPR049397">
    <property type="entry name" value="EthR_C"/>
</dbReference>
<dbReference type="SUPFAM" id="SSF48498">
    <property type="entry name" value="Tetracyclin repressor-like, C-terminal domain"/>
    <property type="match status" value="1"/>
</dbReference>
<dbReference type="InterPro" id="IPR001647">
    <property type="entry name" value="HTH_TetR"/>
</dbReference>
<feature type="region of interest" description="Disordered" evidence="3">
    <location>
        <begin position="1"/>
        <end position="22"/>
    </location>
</feature>
<sequence>MDERGPVDRGGSRRRGPSKGDLREQAILDTARRLLADKPAERITIDDLVSGAGISRPTFYFYFASKQAVFEALLDPVAGAFIAVADGFLDNPPDRGELRASLGKLAAVWQEHGPIMRVMMDDSAVGALRDCRDRMIGRLVANATTRIERDRASGLAPVGPPADVTAAVLTRLLVTTLTDAAAPAETPDGTAAPGRVSGELLDTLTTVIGRSIYAQTPTEQSPPERGPDPAGHGPQRRPAGG</sequence>
<accession>A0ABP9IFU1</accession>
<feature type="compositionally biased region" description="Polar residues" evidence="3">
    <location>
        <begin position="208"/>
        <end position="221"/>
    </location>
</feature>
<evidence type="ECO:0000256" key="2">
    <source>
        <dbReference type="PROSITE-ProRule" id="PRU00335"/>
    </source>
</evidence>
<dbReference type="Gene3D" id="1.10.10.60">
    <property type="entry name" value="Homeodomain-like"/>
    <property type="match status" value="1"/>
</dbReference>
<feature type="region of interest" description="Disordered" evidence="3">
    <location>
        <begin position="208"/>
        <end position="241"/>
    </location>
</feature>
<dbReference type="RefSeq" id="WP_345681065.1">
    <property type="nucleotide sequence ID" value="NZ_BAABHS010000065.1"/>
</dbReference>
<dbReference type="Gene3D" id="1.10.357.10">
    <property type="entry name" value="Tetracycline Repressor, domain 2"/>
    <property type="match status" value="1"/>
</dbReference>
<dbReference type="Pfam" id="PF00440">
    <property type="entry name" value="TetR_N"/>
    <property type="match status" value="1"/>
</dbReference>
<dbReference type="PROSITE" id="PS50977">
    <property type="entry name" value="HTH_TETR_2"/>
    <property type="match status" value="1"/>
</dbReference>
<dbReference type="Pfam" id="PF21313">
    <property type="entry name" value="EthR_C"/>
    <property type="match status" value="1"/>
</dbReference>
<evidence type="ECO:0000259" key="4">
    <source>
        <dbReference type="PROSITE" id="PS50977"/>
    </source>
</evidence>